<dbReference type="SUPFAM" id="SSF69786">
    <property type="entry name" value="YggU-like"/>
    <property type="match status" value="1"/>
</dbReference>
<name>A0A1F5XFC5_9BACT</name>
<protein>
    <submittedName>
        <fullName evidence="2">Uncharacterized protein</fullName>
    </submittedName>
</protein>
<dbReference type="NCBIfam" id="TIGR00251">
    <property type="entry name" value="DUF167 family protein"/>
    <property type="match status" value="1"/>
</dbReference>
<reference evidence="2 3" key="1">
    <citation type="journal article" date="2016" name="Nat. Commun.">
        <title>Thousands of microbial genomes shed light on interconnected biogeochemical processes in an aquifer system.</title>
        <authorList>
            <person name="Anantharaman K."/>
            <person name="Brown C.T."/>
            <person name="Hug L.A."/>
            <person name="Sharon I."/>
            <person name="Castelle C.J."/>
            <person name="Probst A.J."/>
            <person name="Thomas B.C."/>
            <person name="Singh A."/>
            <person name="Wilkins M.J."/>
            <person name="Karaoz U."/>
            <person name="Brodie E.L."/>
            <person name="Williams K.H."/>
            <person name="Hubbard S.S."/>
            <person name="Banfield J.F."/>
        </authorList>
    </citation>
    <scope>NUCLEOTIDE SEQUENCE [LARGE SCALE GENOMIC DNA]</scope>
</reference>
<evidence type="ECO:0000313" key="2">
    <source>
        <dbReference type="EMBL" id="OGF86633.1"/>
    </source>
</evidence>
<dbReference type="InterPro" id="IPR036591">
    <property type="entry name" value="YggU-like_sf"/>
</dbReference>
<gene>
    <name evidence="2" type="ORF">A3B19_01655</name>
</gene>
<dbReference type="AlphaFoldDB" id="A0A1F5XFC5"/>
<comment type="caution">
    <text evidence="2">The sequence shown here is derived from an EMBL/GenBank/DDBJ whole genome shotgun (WGS) entry which is preliminary data.</text>
</comment>
<sequence>MKIAVSVKPGAREEKIEKRGGEFIISTRARAEEGKANKAAIKIIARYFGVVSSRVEIVSGYASRKKRIEII</sequence>
<dbReference type="Pfam" id="PF02594">
    <property type="entry name" value="DUF167"/>
    <property type="match status" value="1"/>
</dbReference>
<evidence type="ECO:0000313" key="3">
    <source>
        <dbReference type="Proteomes" id="UP000177346"/>
    </source>
</evidence>
<evidence type="ECO:0000256" key="1">
    <source>
        <dbReference type="ARBA" id="ARBA00010364"/>
    </source>
</evidence>
<dbReference type="Gene3D" id="3.30.1200.10">
    <property type="entry name" value="YggU-like"/>
    <property type="match status" value="1"/>
</dbReference>
<comment type="similarity">
    <text evidence="1">Belongs to the UPF0235 family.</text>
</comment>
<proteinExistence type="inferred from homology"/>
<organism evidence="2 3">
    <name type="scientific">Candidatus Giovannonibacteria bacterium RIFCSPLOWO2_01_FULL_46_32</name>
    <dbReference type="NCBI Taxonomy" id="1798353"/>
    <lineage>
        <taxon>Bacteria</taxon>
        <taxon>Candidatus Giovannoniibacteriota</taxon>
    </lineage>
</organism>
<dbReference type="Proteomes" id="UP000177346">
    <property type="component" value="Unassembled WGS sequence"/>
</dbReference>
<accession>A0A1F5XFC5</accession>
<dbReference type="SMART" id="SM01152">
    <property type="entry name" value="DUF167"/>
    <property type="match status" value="1"/>
</dbReference>
<dbReference type="EMBL" id="MFIF01000013">
    <property type="protein sequence ID" value="OGF86633.1"/>
    <property type="molecule type" value="Genomic_DNA"/>
</dbReference>
<dbReference type="InterPro" id="IPR003746">
    <property type="entry name" value="DUF167"/>
</dbReference>